<evidence type="ECO:0000313" key="3">
    <source>
        <dbReference type="Proteomes" id="UP000324748"/>
    </source>
</evidence>
<proteinExistence type="predicted"/>
<name>A0A5B0P931_PUCGR</name>
<protein>
    <submittedName>
        <fullName evidence="1">Uncharacterized protein</fullName>
    </submittedName>
</protein>
<reference evidence="3 4" key="1">
    <citation type="submission" date="2019-05" db="EMBL/GenBank/DDBJ databases">
        <title>Emergence of the Ug99 lineage of the wheat stem rust pathogen through somatic hybridization.</title>
        <authorList>
            <person name="Li F."/>
            <person name="Upadhyaya N.M."/>
            <person name="Sperschneider J."/>
            <person name="Matny O."/>
            <person name="Nguyen-Phuc H."/>
            <person name="Mago R."/>
            <person name="Raley C."/>
            <person name="Miller M.E."/>
            <person name="Silverstein K.A.T."/>
            <person name="Henningsen E."/>
            <person name="Hirsch C.D."/>
            <person name="Visser B."/>
            <person name="Pretorius Z.A."/>
            <person name="Steffenson B.J."/>
            <person name="Schwessinger B."/>
            <person name="Dodds P.N."/>
            <person name="Figueroa M."/>
        </authorList>
    </citation>
    <scope>NUCLEOTIDE SEQUENCE [LARGE SCALE GENOMIC DNA]</scope>
    <source>
        <strain evidence="1">21-0</strain>
        <strain evidence="2 4">Ug99</strain>
    </source>
</reference>
<comment type="caution">
    <text evidence="1">The sequence shown here is derived from an EMBL/GenBank/DDBJ whole genome shotgun (WGS) entry which is preliminary data.</text>
</comment>
<organism evidence="1 3">
    <name type="scientific">Puccinia graminis f. sp. tritici</name>
    <dbReference type="NCBI Taxonomy" id="56615"/>
    <lineage>
        <taxon>Eukaryota</taxon>
        <taxon>Fungi</taxon>
        <taxon>Dikarya</taxon>
        <taxon>Basidiomycota</taxon>
        <taxon>Pucciniomycotina</taxon>
        <taxon>Pucciniomycetes</taxon>
        <taxon>Pucciniales</taxon>
        <taxon>Pucciniaceae</taxon>
        <taxon>Puccinia</taxon>
    </lineage>
</organism>
<gene>
    <name evidence="1" type="ORF">PGT21_012032</name>
    <name evidence="2" type="ORF">PGTUg99_020929</name>
</gene>
<sequence>MVDRDGATVTFFSSLTPDEHLESCVSVQAEKITRLHGVESPHDQGDEHLLDRLAGKRSKITVVKNSFFDNSKDLPPLSTANWLFNSPRTPSTKAIQARLNSQATVHWLTSLRGSQHCTAAVITPESQMPGAAFGQRFTISSMTVQIGIAEAEGALLSNRSEQHQ</sequence>
<evidence type="ECO:0000313" key="1">
    <source>
        <dbReference type="EMBL" id="KAA1097576.1"/>
    </source>
</evidence>
<dbReference type="Proteomes" id="UP000325313">
    <property type="component" value="Unassembled WGS sequence"/>
</dbReference>
<dbReference type="EMBL" id="VSWC01000066">
    <property type="protein sequence ID" value="KAA1097576.1"/>
    <property type="molecule type" value="Genomic_DNA"/>
</dbReference>
<evidence type="ECO:0000313" key="2">
    <source>
        <dbReference type="EMBL" id="KAA1134045.1"/>
    </source>
</evidence>
<keyword evidence="3" id="KW-1185">Reference proteome</keyword>
<dbReference type="Proteomes" id="UP000324748">
    <property type="component" value="Unassembled WGS sequence"/>
</dbReference>
<evidence type="ECO:0000313" key="4">
    <source>
        <dbReference type="Proteomes" id="UP000325313"/>
    </source>
</evidence>
<accession>A0A5B0P931</accession>
<dbReference type="EMBL" id="VDEP01000069">
    <property type="protein sequence ID" value="KAA1134045.1"/>
    <property type="molecule type" value="Genomic_DNA"/>
</dbReference>
<dbReference type="AlphaFoldDB" id="A0A5B0P931"/>